<dbReference type="GO" id="GO:0005737">
    <property type="term" value="C:cytoplasm"/>
    <property type="evidence" value="ECO:0007669"/>
    <property type="project" value="TreeGrafter"/>
</dbReference>
<dbReference type="AlphaFoldDB" id="A0A432W0M0"/>
<evidence type="ECO:0000313" key="6">
    <source>
        <dbReference type="EMBL" id="RUO22560.1"/>
    </source>
</evidence>
<dbReference type="GO" id="GO:0033743">
    <property type="term" value="F:peptide-methionine (R)-S-oxide reductase activity"/>
    <property type="evidence" value="ECO:0007669"/>
    <property type="project" value="UniProtKB-UniRule"/>
</dbReference>
<dbReference type="PROSITE" id="PS51790">
    <property type="entry name" value="MSRB"/>
    <property type="match status" value="1"/>
</dbReference>
<dbReference type="HAMAP" id="MF_01400">
    <property type="entry name" value="MsrB"/>
    <property type="match status" value="1"/>
</dbReference>
<dbReference type="InterPro" id="IPR002579">
    <property type="entry name" value="Met_Sox_Rdtase_MsrB_dom"/>
</dbReference>
<dbReference type="EMBL" id="PIPJ01000002">
    <property type="protein sequence ID" value="RUO22560.1"/>
    <property type="molecule type" value="Genomic_DNA"/>
</dbReference>
<sequence length="175" mass="19773">MNKTIFTAIFALALSVSAHANGFSEEDFVKPSDAELREMLTPLQYQVTQEDATERAFDNRYWDNQAVGIYVDIVSGEPLFSSADKYKSGSGWPSFIRPIARDVVTRHRDRSWFMVRTEIRSRVADSHLGHVFDDGPQPTGLRYCMNSAALRFIPVEEMAAEGYEEYIDLVGPPIS</sequence>
<keyword evidence="4" id="KW-0732">Signal</keyword>
<dbReference type="Gene3D" id="2.170.150.20">
    <property type="entry name" value="Peptide methionine sulfoxide reductase"/>
    <property type="match status" value="1"/>
</dbReference>
<dbReference type="GO" id="GO:0030091">
    <property type="term" value="P:protein repair"/>
    <property type="evidence" value="ECO:0007669"/>
    <property type="project" value="InterPro"/>
</dbReference>
<dbReference type="PANTHER" id="PTHR10173:SF59">
    <property type="entry name" value="PEPTIDE METHIONINE SULFOXIDE REDUCTASE MSRA_MSRB"/>
    <property type="match status" value="1"/>
</dbReference>
<dbReference type="InterPro" id="IPR011057">
    <property type="entry name" value="Mss4-like_sf"/>
</dbReference>
<keyword evidence="1 3" id="KW-0560">Oxidoreductase</keyword>
<keyword evidence="7" id="KW-1185">Reference proteome</keyword>
<gene>
    <name evidence="3 6" type="primary">msrB</name>
    <name evidence="6" type="ORF">CWE08_05130</name>
</gene>
<feature type="chain" id="PRO_5019301616" description="Peptide methionine sulfoxide reductase MsrB" evidence="4">
    <location>
        <begin position="21"/>
        <end position="175"/>
    </location>
</feature>
<reference evidence="7" key="1">
    <citation type="journal article" date="2018" name="Front. Microbiol.">
        <title>Genome-Based Analysis Reveals the Taxonomy and Diversity of the Family Idiomarinaceae.</title>
        <authorList>
            <person name="Liu Y."/>
            <person name="Lai Q."/>
            <person name="Shao Z."/>
        </authorList>
    </citation>
    <scope>NUCLEOTIDE SEQUENCE [LARGE SCALE GENOMIC DNA]</scope>
    <source>
        <strain evidence="7">GBPy7</strain>
    </source>
</reference>
<name>A0A432W0M0_9GAMM</name>
<evidence type="ECO:0000256" key="4">
    <source>
        <dbReference type="SAM" id="SignalP"/>
    </source>
</evidence>
<dbReference type="Pfam" id="PF01641">
    <property type="entry name" value="SelR"/>
    <property type="match status" value="1"/>
</dbReference>
<feature type="signal peptide" evidence="4">
    <location>
        <begin position="1"/>
        <end position="20"/>
    </location>
</feature>
<feature type="domain" description="MsrB" evidence="5">
    <location>
        <begin position="33"/>
        <end position="155"/>
    </location>
</feature>
<dbReference type="FunFam" id="2.170.150.20:FF:000003">
    <property type="entry name" value="Peptide methionine sulfoxide reductase MsrB"/>
    <property type="match status" value="1"/>
</dbReference>
<dbReference type="EC" id="1.8.4.12" evidence="3"/>
<proteinExistence type="inferred from homology"/>
<evidence type="ECO:0000259" key="5">
    <source>
        <dbReference type="PROSITE" id="PS51790"/>
    </source>
</evidence>
<dbReference type="SUPFAM" id="SSF51316">
    <property type="entry name" value="Mss4-like"/>
    <property type="match status" value="1"/>
</dbReference>
<comment type="similarity">
    <text evidence="3">Belongs to the MsrB Met sulfoxide reductase family.</text>
</comment>
<protein>
    <recommendedName>
        <fullName evidence="3">Peptide methionine sulfoxide reductase MsrB</fullName>
        <ecNumber evidence="3">1.8.4.12</ecNumber>
    </recommendedName>
    <alternativeName>
        <fullName evidence="3">Peptide-methionine (R)-S-oxide reductase</fullName>
    </alternativeName>
</protein>
<dbReference type="RefSeq" id="WP_126766264.1">
    <property type="nucleotide sequence ID" value="NZ_PIPJ01000002.1"/>
</dbReference>
<dbReference type="OrthoDB" id="4174719at2"/>
<feature type="active site" description="Nucleophile" evidence="3">
    <location>
        <position position="144"/>
    </location>
</feature>
<comment type="caution">
    <text evidence="6">The sequence shown here is derived from an EMBL/GenBank/DDBJ whole genome shotgun (WGS) entry which is preliminary data.</text>
</comment>
<evidence type="ECO:0000256" key="1">
    <source>
        <dbReference type="ARBA" id="ARBA00023002"/>
    </source>
</evidence>
<accession>A0A432W0M0</accession>
<organism evidence="6 7">
    <name type="scientific">Aliidiomarina iranensis</name>
    <dbReference type="NCBI Taxonomy" id="1434071"/>
    <lineage>
        <taxon>Bacteria</taxon>
        <taxon>Pseudomonadati</taxon>
        <taxon>Pseudomonadota</taxon>
        <taxon>Gammaproteobacteria</taxon>
        <taxon>Alteromonadales</taxon>
        <taxon>Idiomarinaceae</taxon>
        <taxon>Aliidiomarina</taxon>
    </lineage>
</organism>
<evidence type="ECO:0000256" key="2">
    <source>
        <dbReference type="ARBA" id="ARBA00048488"/>
    </source>
</evidence>
<dbReference type="InterPro" id="IPR028427">
    <property type="entry name" value="Met_Sox_Rdtase_MsrB"/>
</dbReference>
<dbReference type="NCBIfam" id="TIGR00357">
    <property type="entry name" value="peptide-methionine (R)-S-oxide reductase MsrB"/>
    <property type="match status" value="1"/>
</dbReference>
<comment type="catalytic activity">
    <reaction evidence="2 3">
        <text>L-methionyl-[protein] + [thioredoxin]-disulfide + H2O = L-methionyl-(R)-S-oxide-[protein] + [thioredoxin]-dithiol</text>
        <dbReference type="Rhea" id="RHEA:24164"/>
        <dbReference type="Rhea" id="RHEA-COMP:10698"/>
        <dbReference type="Rhea" id="RHEA-COMP:10700"/>
        <dbReference type="Rhea" id="RHEA-COMP:12313"/>
        <dbReference type="Rhea" id="RHEA-COMP:12314"/>
        <dbReference type="ChEBI" id="CHEBI:15377"/>
        <dbReference type="ChEBI" id="CHEBI:16044"/>
        <dbReference type="ChEBI" id="CHEBI:29950"/>
        <dbReference type="ChEBI" id="CHEBI:45764"/>
        <dbReference type="ChEBI" id="CHEBI:50058"/>
        <dbReference type="EC" id="1.8.4.12"/>
    </reaction>
</comment>
<dbReference type="PANTHER" id="PTHR10173">
    <property type="entry name" value="METHIONINE SULFOXIDE REDUCTASE"/>
    <property type="match status" value="1"/>
</dbReference>
<dbReference type="Proteomes" id="UP000288395">
    <property type="component" value="Unassembled WGS sequence"/>
</dbReference>
<evidence type="ECO:0000256" key="3">
    <source>
        <dbReference type="HAMAP-Rule" id="MF_01400"/>
    </source>
</evidence>
<evidence type="ECO:0000313" key="7">
    <source>
        <dbReference type="Proteomes" id="UP000288395"/>
    </source>
</evidence>
<comment type="caution">
    <text evidence="3">Lacks conserved residue(s) required for the propagation of feature annotation.</text>
</comment>
<dbReference type="GO" id="GO:0006979">
    <property type="term" value="P:response to oxidative stress"/>
    <property type="evidence" value="ECO:0007669"/>
    <property type="project" value="InterPro"/>
</dbReference>